<comment type="caution">
    <text evidence="7">The sequence shown here is derived from an EMBL/GenBank/DDBJ whole genome shotgun (WGS) entry which is preliminary data.</text>
</comment>
<reference evidence="7 8" key="1">
    <citation type="journal article" date="2016" name="Nat. Commun.">
        <title>Thousands of microbial genomes shed light on interconnected biogeochemical processes in an aquifer system.</title>
        <authorList>
            <person name="Anantharaman K."/>
            <person name="Brown C.T."/>
            <person name="Hug L.A."/>
            <person name="Sharon I."/>
            <person name="Castelle C.J."/>
            <person name="Probst A.J."/>
            <person name="Thomas B.C."/>
            <person name="Singh A."/>
            <person name="Wilkins M.J."/>
            <person name="Karaoz U."/>
            <person name="Brodie E.L."/>
            <person name="Williams K.H."/>
            <person name="Hubbard S.S."/>
            <person name="Banfield J.F."/>
        </authorList>
    </citation>
    <scope>NUCLEOTIDE SEQUENCE [LARGE SCALE GENOMIC DNA]</scope>
</reference>
<evidence type="ECO:0000256" key="5">
    <source>
        <dbReference type="RuleBase" id="RU003330"/>
    </source>
</evidence>
<accession>A0A1G2NGF3</accession>
<keyword evidence="4 5" id="KW-0418">Kinase</keyword>
<name>A0A1G2NGF3_9BACT</name>
<dbReference type="GO" id="GO:0005737">
    <property type="term" value="C:cytoplasm"/>
    <property type="evidence" value="ECO:0007669"/>
    <property type="project" value="UniProtKB-SubCell"/>
</dbReference>
<comment type="catalytic activity">
    <reaction evidence="6">
        <text>AMP + ATP = 2 ADP</text>
        <dbReference type="Rhea" id="RHEA:12973"/>
        <dbReference type="ChEBI" id="CHEBI:30616"/>
        <dbReference type="ChEBI" id="CHEBI:456215"/>
        <dbReference type="ChEBI" id="CHEBI:456216"/>
        <dbReference type="EC" id="2.7.4.3"/>
    </reaction>
</comment>
<dbReference type="PANTHER" id="PTHR23359">
    <property type="entry name" value="NUCLEOTIDE KINASE"/>
    <property type="match status" value="1"/>
</dbReference>
<dbReference type="EC" id="2.7.4.3" evidence="6"/>
<evidence type="ECO:0000256" key="6">
    <source>
        <dbReference type="RuleBase" id="RU003331"/>
    </source>
</evidence>
<evidence type="ECO:0000313" key="7">
    <source>
        <dbReference type="EMBL" id="OHA35133.1"/>
    </source>
</evidence>
<evidence type="ECO:0000256" key="4">
    <source>
        <dbReference type="ARBA" id="ARBA00022777"/>
    </source>
</evidence>
<proteinExistence type="inferred from homology"/>
<dbReference type="GO" id="GO:0004017">
    <property type="term" value="F:AMP kinase activity"/>
    <property type="evidence" value="ECO:0007669"/>
    <property type="project" value="UniProtKB-EC"/>
</dbReference>
<keyword evidence="1 5" id="KW-0808">Transferase</keyword>
<dbReference type="PRINTS" id="PR00094">
    <property type="entry name" value="ADENYLTKNASE"/>
</dbReference>
<dbReference type="AlphaFoldDB" id="A0A1G2NGF3"/>
<comment type="subcellular location">
    <subcellularLocation>
        <location evidence="6">Cytoplasm</location>
    </subcellularLocation>
</comment>
<dbReference type="Pfam" id="PF00406">
    <property type="entry name" value="ADK"/>
    <property type="match status" value="1"/>
</dbReference>
<keyword evidence="2" id="KW-0545">Nucleotide biosynthesis</keyword>
<dbReference type="EMBL" id="MHSA01000001">
    <property type="protein sequence ID" value="OHA35133.1"/>
    <property type="molecule type" value="Genomic_DNA"/>
</dbReference>
<keyword evidence="3 6" id="KW-0547">Nucleotide-binding</keyword>
<evidence type="ECO:0000313" key="8">
    <source>
        <dbReference type="Proteomes" id="UP000177797"/>
    </source>
</evidence>
<dbReference type="InterPro" id="IPR000850">
    <property type="entry name" value="Adenylat/UMP-CMP_kin"/>
</dbReference>
<evidence type="ECO:0000256" key="1">
    <source>
        <dbReference type="ARBA" id="ARBA00022679"/>
    </source>
</evidence>
<dbReference type="InterPro" id="IPR027417">
    <property type="entry name" value="P-loop_NTPase"/>
</dbReference>
<keyword evidence="6" id="KW-0067">ATP-binding</keyword>
<evidence type="ECO:0000256" key="3">
    <source>
        <dbReference type="ARBA" id="ARBA00022741"/>
    </source>
</evidence>
<organism evidence="7 8">
    <name type="scientific">Candidatus Taylorbacteria bacterium RIFCSPLOWO2_01_FULL_48_100</name>
    <dbReference type="NCBI Taxonomy" id="1802322"/>
    <lineage>
        <taxon>Bacteria</taxon>
        <taxon>Candidatus Tayloriibacteriota</taxon>
    </lineage>
</organism>
<dbReference type="Gene3D" id="3.40.50.300">
    <property type="entry name" value="P-loop containing nucleotide triphosphate hydrolases"/>
    <property type="match status" value="1"/>
</dbReference>
<evidence type="ECO:0000256" key="2">
    <source>
        <dbReference type="ARBA" id="ARBA00022727"/>
    </source>
</evidence>
<comment type="similarity">
    <text evidence="5">Belongs to the adenylate kinase family.</text>
</comment>
<gene>
    <name evidence="7" type="ORF">A2938_01830</name>
</gene>
<comment type="subunit">
    <text evidence="6">Monomer.</text>
</comment>
<protein>
    <recommendedName>
        <fullName evidence="6">Adenylate kinase</fullName>
        <ecNumber evidence="6">2.7.4.3</ecNumber>
    </recommendedName>
</protein>
<sequence length="189" mass="22048">MFIGRSGCGKGTQAALLHDYIKKQDQKREILMIETGVKIRAFIAEEKGYAAELSREIYDAGVLQPGFLTTWTWSSVLIKELREDMNLMFDGTPRRILEAHLLDSAFTFFKREKPHLIFLNVSREWACERLLARKRMDDGKKDIDARLAWYDTEVVPAIEFYRNNSDYRFHNINGEQEIAKVHFDVIKSL</sequence>
<dbReference type="SUPFAM" id="SSF52540">
    <property type="entry name" value="P-loop containing nucleoside triphosphate hydrolases"/>
    <property type="match status" value="1"/>
</dbReference>
<dbReference type="GO" id="GO:0005524">
    <property type="term" value="F:ATP binding"/>
    <property type="evidence" value="ECO:0007669"/>
    <property type="project" value="UniProtKB-KW"/>
</dbReference>
<dbReference type="Proteomes" id="UP000177797">
    <property type="component" value="Unassembled WGS sequence"/>
</dbReference>